<protein>
    <submittedName>
        <fullName evidence="3">Phosphatase PAP2 family protein</fullName>
    </submittedName>
</protein>
<accession>A0A9D1RGR6</accession>
<organism evidence="3 4">
    <name type="scientific">Candidatus Onthomorpha intestinigallinarum</name>
    <dbReference type="NCBI Taxonomy" id="2840880"/>
    <lineage>
        <taxon>Bacteria</taxon>
        <taxon>Pseudomonadati</taxon>
        <taxon>Bacteroidota</taxon>
        <taxon>Bacteroidia</taxon>
        <taxon>Bacteroidales</taxon>
        <taxon>Candidatus Onthomorpha</taxon>
    </lineage>
</organism>
<gene>
    <name evidence="3" type="ORF">IAC47_00855</name>
</gene>
<dbReference type="AlphaFoldDB" id="A0A9D1RGR6"/>
<reference evidence="3" key="1">
    <citation type="journal article" date="2021" name="PeerJ">
        <title>Extensive microbial diversity within the chicken gut microbiome revealed by metagenomics and culture.</title>
        <authorList>
            <person name="Gilroy R."/>
            <person name="Ravi A."/>
            <person name="Getino M."/>
            <person name="Pursley I."/>
            <person name="Horton D.L."/>
            <person name="Alikhan N.F."/>
            <person name="Baker D."/>
            <person name="Gharbi K."/>
            <person name="Hall N."/>
            <person name="Watson M."/>
            <person name="Adriaenssens E.M."/>
            <person name="Foster-Nyarko E."/>
            <person name="Jarju S."/>
            <person name="Secka A."/>
            <person name="Antonio M."/>
            <person name="Oren A."/>
            <person name="Chaudhuri R.R."/>
            <person name="La Ragione R."/>
            <person name="Hildebrand F."/>
            <person name="Pallen M.J."/>
        </authorList>
    </citation>
    <scope>NUCLEOTIDE SEQUENCE</scope>
    <source>
        <strain evidence="3">Gambia16-930</strain>
    </source>
</reference>
<evidence type="ECO:0000256" key="1">
    <source>
        <dbReference type="SAM" id="Phobius"/>
    </source>
</evidence>
<dbReference type="PANTHER" id="PTHR14969:SF13">
    <property type="entry name" value="AT30094P"/>
    <property type="match status" value="1"/>
</dbReference>
<dbReference type="Gene3D" id="1.20.144.10">
    <property type="entry name" value="Phosphatidic acid phosphatase type 2/haloperoxidase"/>
    <property type="match status" value="1"/>
</dbReference>
<feature type="domain" description="Phosphatidic acid phosphatase type 2/haloperoxidase" evidence="2">
    <location>
        <begin position="107"/>
        <end position="208"/>
    </location>
</feature>
<dbReference type="InterPro" id="IPR036938">
    <property type="entry name" value="PAP2/HPO_sf"/>
</dbReference>
<feature type="transmembrane region" description="Helical" evidence="1">
    <location>
        <begin position="77"/>
        <end position="95"/>
    </location>
</feature>
<dbReference type="CDD" id="cd03394">
    <property type="entry name" value="PAP2_like_5"/>
    <property type="match status" value="1"/>
</dbReference>
<feature type="transmembrane region" description="Helical" evidence="1">
    <location>
        <begin position="166"/>
        <end position="184"/>
    </location>
</feature>
<keyword evidence="1" id="KW-0812">Transmembrane</keyword>
<dbReference type="SUPFAM" id="SSF48317">
    <property type="entry name" value="Acid phosphatase/Vanadium-dependent haloperoxidase"/>
    <property type="match status" value="1"/>
</dbReference>
<comment type="caution">
    <text evidence="3">The sequence shown here is derived from an EMBL/GenBank/DDBJ whole genome shotgun (WGS) entry which is preliminary data.</text>
</comment>
<dbReference type="SMART" id="SM00014">
    <property type="entry name" value="acidPPc"/>
    <property type="match status" value="1"/>
</dbReference>
<feature type="transmembrane region" description="Helical" evidence="1">
    <location>
        <begin position="190"/>
        <end position="214"/>
    </location>
</feature>
<name>A0A9D1RGR6_9BACT</name>
<feature type="transmembrane region" description="Helical" evidence="1">
    <location>
        <begin position="107"/>
        <end position="124"/>
    </location>
</feature>
<evidence type="ECO:0000259" key="2">
    <source>
        <dbReference type="SMART" id="SM00014"/>
    </source>
</evidence>
<dbReference type="Pfam" id="PF01569">
    <property type="entry name" value="PAP2"/>
    <property type="match status" value="1"/>
</dbReference>
<dbReference type="InterPro" id="IPR000326">
    <property type="entry name" value="PAP2/HPO"/>
</dbReference>
<dbReference type="EMBL" id="DXGG01000031">
    <property type="protein sequence ID" value="HIW86813.1"/>
    <property type="molecule type" value="Genomic_DNA"/>
</dbReference>
<dbReference type="PANTHER" id="PTHR14969">
    <property type="entry name" value="SPHINGOSINE-1-PHOSPHATE PHOSPHOHYDROLASE"/>
    <property type="match status" value="1"/>
</dbReference>
<reference evidence="3" key="2">
    <citation type="submission" date="2021-04" db="EMBL/GenBank/DDBJ databases">
        <authorList>
            <person name="Gilroy R."/>
        </authorList>
    </citation>
    <scope>NUCLEOTIDE SEQUENCE</scope>
    <source>
        <strain evidence="3">Gambia16-930</strain>
    </source>
</reference>
<proteinExistence type="predicted"/>
<evidence type="ECO:0000313" key="3">
    <source>
        <dbReference type="EMBL" id="HIW86813.1"/>
    </source>
</evidence>
<dbReference type="Proteomes" id="UP000824267">
    <property type="component" value="Unassembled WGS sequence"/>
</dbReference>
<keyword evidence="1" id="KW-0472">Membrane</keyword>
<evidence type="ECO:0000313" key="4">
    <source>
        <dbReference type="Proteomes" id="UP000824267"/>
    </source>
</evidence>
<keyword evidence="1" id="KW-1133">Transmembrane helix</keyword>
<sequence length="249" mass="27749">MLKYLLFIVFVFIILNSFSQRIRRDSLYHNRKETLKLLIPGTLIGYGILAHSIDGLQDLDTEIKNAADDMRTRKIHADDYIQFIPAVAYLGLDFIGAESNQSLADRMIITAMAHALMGATVLCIKDTYPHMRPDGSASNSFPSGHTATAFVGAELVRQAYKDESPWYGIGAYTLATTVAAMRIYNDKHWFSDVVAGAGIGIISARLATLFYPYLKEHFSDLRKNAKKAETFIAPFVYDKAVGFSVGMKF</sequence>